<keyword evidence="2" id="KW-1185">Reference proteome</keyword>
<evidence type="ECO:0000313" key="1">
    <source>
        <dbReference type="EMBL" id="QDV56224.1"/>
    </source>
</evidence>
<dbReference type="EMBL" id="CP036318">
    <property type="protein sequence ID" value="QDV56224.1"/>
    <property type="molecule type" value="Genomic_DNA"/>
</dbReference>
<proteinExistence type="predicted"/>
<sequence length="104" mass="11646">MSGLDEVIDQLWLHATFEEDPWCVDRAYAAIKDDGVLAVDALIWALGHKDLDLKLLALRLLREFGPVANRAMPAVIDCLFDGDRLVRITAWETARLVEGLETQA</sequence>
<reference evidence="1 2" key="1">
    <citation type="submission" date="2019-02" db="EMBL/GenBank/DDBJ databases">
        <title>Deep-cultivation of Planctomycetes and their phenomic and genomic characterization uncovers novel biology.</title>
        <authorList>
            <person name="Wiegand S."/>
            <person name="Jogler M."/>
            <person name="Boedeker C."/>
            <person name="Pinto D."/>
            <person name="Vollmers J."/>
            <person name="Rivas-Marin E."/>
            <person name="Kohn T."/>
            <person name="Peeters S.H."/>
            <person name="Heuer A."/>
            <person name="Rast P."/>
            <person name="Oberbeckmann S."/>
            <person name="Bunk B."/>
            <person name="Jeske O."/>
            <person name="Meyerdierks A."/>
            <person name="Storesund J.E."/>
            <person name="Kallscheuer N."/>
            <person name="Luecker S."/>
            <person name="Lage O.M."/>
            <person name="Pohl T."/>
            <person name="Merkel B.J."/>
            <person name="Hornburger P."/>
            <person name="Mueller R.-W."/>
            <person name="Bruemmer F."/>
            <person name="Labrenz M."/>
            <person name="Spormann A.M."/>
            <person name="Op den Camp H."/>
            <person name="Overmann J."/>
            <person name="Amann R."/>
            <person name="Jetten M.S.M."/>
            <person name="Mascher T."/>
            <person name="Medema M.H."/>
            <person name="Devos D.P."/>
            <person name="Kaster A.-K."/>
            <person name="Ovreas L."/>
            <person name="Rohde M."/>
            <person name="Galperin M.Y."/>
            <person name="Jogler C."/>
        </authorList>
    </citation>
    <scope>NUCLEOTIDE SEQUENCE [LARGE SCALE GENOMIC DNA]</scope>
    <source>
        <strain evidence="1 2">Mal33</strain>
    </source>
</reference>
<dbReference type="Proteomes" id="UP000316770">
    <property type="component" value="Chromosome"/>
</dbReference>
<evidence type="ECO:0008006" key="3">
    <source>
        <dbReference type="Google" id="ProtNLM"/>
    </source>
</evidence>
<dbReference type="SUPFAM" id="SSF48371">
    <property type="entry name" value="ARM repeat"/>
    <property type="match status" value="1"/>
</dbReference>
<name>A0A518ISZ9_9BACT</name>
<gene>
    <name evidence="1" type="ORF">Mal33_22060</name>
</gene>
<dbReference type="InterPro" id="IPR016024">
    <property type="entry name" value="ARM-type_fold"/>
</dbReference>
<accession>A0A518ISZ9</accession>
<dbReference type="RefSeq" id="WP_145284399.1">
    <property type="nucleotide sequence ID" value="NZ_CP036318.1"/>
</dbReference>
<evidence type="ECO:0000313" key="2">
    <source>
        <dbReference type="Proteomes" id="UP000316770"/>
    </source>
</evidence>
<organism evidence="1 2">
    <name type="scientific">Rosistilla oblonga</name>
    <dbReference type="NCBI Taxonomy" id="2527990"/>
    <lineage>
        <taxon>Bacteria</taxon>
        <taxon>Pseudomonadati</taxon>
        <taxon>Planctomycetota</taxon>
        <taxon>Planctomycetia</taxon>
        <taxon>Pirellulales</taxon>
        <taxon>Pirellulaceae</taxon>
        <taxon>Rosistilla</taxon>
    </lineage>
</organism>
<protein>
    <recommendedName>
        <fullName evidence="3">HEAT repeat protein</fullName>
    </recommendedName>
</protein>
<dbReference type="InterPro" id="IPR011989">
    <property type="entry name" value="ARM-like"/>
</dbReference>
<dbReference type="Gene3D" id="1.25.10.10">
    <property type="entry name" value="Leucine-rich Repeat Variant"/>
    <property type="match status" value="1"/>
</dbReference>
<dbReference type="AlphaFoldDB" id="A0A518ISZ9"/>